<evidence type="ECO:0000313" key="2">
    <source>
        <dbReference type="EMBL" id="MBA0700294.1"/>
    </source>
</evidence>
<sequence>MANQLICLDDKHISGIQLQMRWRLETHTFHLPCGECTFILNDVILQLGLLVVTGQVVNADWSATCEQLLGNVPNKFRGSWIKMRWLEDNFEHIKAS</sequence>
<name>A0A7J8YMR1_GOSAI</name>
<feature type="non-terminal residue" evidence="2">
    <location>
        <position position="1"/>
    </location>
</feature>
<comment type="caution">
    <text evidence="2">The sequence shown here is derived from an EMBL/GenBank/DDBJ whole genome shotgun (WGS) entry which is preliminary data.</text>
</comment>
<dbReference type="InterPro" id="IPR044824">
    <property type="entry name" value="MAIN-like"/>
</dbReference>
<dbReference type="InterPro" id="IPR019557">
    <property type="entry name" value="AminoTfrase-like_pln_mobile"/>
</dbReference>
<dbReference type="Proteomes" id="UP000593577">
    <property type="component" value="Unassembled WGS sequence"/>
</dbReference>
<dbReference type="Pfam" id="PF10536">
    <property type="entry name" value="PMD"/>
    <property type="match status" value="1"/>
</dbReference>
<organism evidence="2 3">
    <name type="scientific">Gossypium aridum</name>
    <name type="common">American cotton</name>
    <name type="synonym">Erioxylum aridum</name>
    <dbReference type="NCBI Taxonomy" id="34290"/>
    <lineage>
        <taxon>Eukaryota</taxon>
        <taxon>Viridiplantae</taxon>
        <taxon>Streptophyta</taxon>
        <taxon>Embryophyta</taxon>
        <taxon>Tracheophyta</taxon>
        <taxon>Spermatophyta</taxon>
        <taxon>Magnoliopsida</taxon>
        <taxon>eudicotyledons</taxon>
        <taxon>Gunneridae</taxon>
        <taxon>Pentapetalae</taxon>
        <taxon>rosids</taxon>
        <taxon>malvids</taxon>
        <taxon>Malvales</taxon>
        <taxon>Malvaceae</taxon>
        <taxon>Malvoideae</taxon>
        <taxon>Gossypium</taxon>
    </lineage>
</organism>
<evidence type="ECO:0000259" key="1">
    <source>
        <dbReference type="Pfam" id="PF10536"/>
    </source>
</evidence>
<accession>A0A7J8YMR1</accession>
<keyword evidence="3" id="KW-1185">Reference proteome</keyword>
<proteinExistence type="predicted"/>
<evidence type="ECO:0000313" key="3">
    <source>
        <dbReference type="Proteomes" id="UP000593577"/>
    </source>
</evidence>
<dbReference type="GO" id="GO:0010073">
    <property type="term" value="P:meristem maintenance"/>
    <property type="evidence" value="ECO:0007669"/>
    <property type="project" value="InterPro"/>
</dbReference>
<gene>
    <name evidence="2" type="ORF">Goari_005601</name>
</gene>
<dbReference type="EMBL" id="JABFAA010000046">
    <property type="protein sequence ID" value="MBA0700294.1"/>
    <property type="molecule type" value="Genomic_DNA"/>
</dbReference>
<feature type="domain" description="Aminotransferase-like plant mobile" evidence="1">
    <location>
        <begin position="17"/>
        <end position="91"/>
    </location>
</feature>
<protein>
    <recommendedName>
        <fullName evidence="1">Aminotransferase-like plant mobile domain-containing protein</fullName>
    </recommendedName>
</protein>
<dbReference type="AlphaFoldDB" id="A0A7J8YMR1"/>
<dbReference type="PANTHER" id="PTHR46033">
    <property type="entry name" value="PROTEIN MAIN-LIKE 2"/>
    <property type="match status" value="1"/>
</dbReference>
<dbReference type="PANTHER" id="PTHR46033:SF8">
    <property type="entry name" value="PROTEIN MAINTENANCE OF MERISTEMS-LIKE"/>
    <property type="match status" value="1"/>
</dbReference>
<reference evidence="2 3" key="1">
    <citation type="journal article" date="2019" name="Genome Biol. Evol.">
        <title>Insights into the evolution of the New World diploid cottons (Gossypium, subgenus Houzingenia) based on genome sequencing.</title>
        <authorList>
            <person name="Grover C.E."/>
            <person name="Arick M.A. 2nd"/>
            <person name="Thrash A."/>
            <person name="Conover J.L."/>
            <person name="Sanders W.S."/>
            <person name="Peterson D.G."/>
            <person name="Frelichowski J.E."/>
            <person name="Scheffler J.A."/>
            <person name="Scheffler B.E."/>
            <person name="Wendel J.F."/>
        </authorList>
    </citation>
    <scope>NUCLEOTIDE SEQUENCE [LARGE SCALE GENOMIC DNA]</scope>
    <source>
        <strain evidence="2">185</strain>
        <tissue evidence="2">Leaf</tissue>
    </source>
</reference>